<protein>
    <recommendedName>
        <fullName evidence="8">Enoyl reductase (ER) domain-containing protein</fullName>
    </recommendedName>
</protein>
<sequence length="390" mass="41377">MSDQFEIPTHCKAGVVVNEGPNFHLEVQMVPVPEPGKKALSDHGSFMLYLGISGLETNLSIHAGPDDILIRLNYTGICSSDIHMMQGDLGLPPMSTFGVRSPGHEGAGVVVKLGSNVKNFQLGDRAGIKPIMNTCGSCVHCWDDKETYCKGAIHAGLMVAGTYQQYLVSPARYASPIPNGVPDEVAAPIMCSASTIYRSLVESSIRSGAWVVFPGGGGGVGIQGVQLAKAMGMRPIVVDTGEAKRKLALEMGAEAFIDFKEVTDASKAVIDIADGVGAHGVFVTAPAAYKTAISFVGGRIGSVIMCIGLPAAGSTVLGTDPCEYIFKNLTIKGTLVGSRKDTAMALDFARRGMLRQICEVYPVNRMPEAVDKLRRGEVAGRLVINFNWED</sequence>
<dbReference type="PANTHER" id="PTHR42940">
    <property type="entry name" value="ALCOHOL DEHYDROGENASE 1-RELATED"/>
    <property type="match status" value="1"/>
</dbReference>
<keyword evidence="5" id="KW-0560">Oxidoreductase</keyword>
<evidence type="ECO:0000313" key="10">
    <source>
        <dbReference type="Proteomes" id="UP001152592"/>
    </source>
</evidence>
<dbReference type="Proteomes" id="UP001152592">
    <property type="component" value="Unassembled WGS sequence"/>
</dbReference>
<evidence type="ECO:0000259" key="8">
    <source>
        <dbReference type="SMART" id="SM00829"/>
    </source>
</evidence>
<feature type="domain" description="Enoyl reductase (ER)" evidence="8">
    <location>
        <begin position="54"/>
        <end position="384"/>
    </location>
</feature>
<dbReference type="Gene3D" id="3.90.180.10">
    <property type="entry name" value="Medium-chain alcohol dehydrogenases, catalytic domain"/>
    <property type="match status" value="1"/>
</dbReference>
<dbReference type="EMBL" id="CAJVPD010000033">
    <property type="protein sequence ID" value="CAG8255054.1"/>
    <property type="molecule type" value="Genomic_DNA"/>
</dbReference>
<dbReference type="PROSITE" id="PS00059">
    <property type="entry name" value="ADH_ZINC"/>
    <property type="match status" value="1"/>
</dbReference>
<dbReference type="InterPro" id="IPR020843">
    <property type="entry name" value="ER"/>
</dbReference>
<accession>A0A9W4N3X0</accession>
<dbReference type="GO" id="GO:0005737">
    <property type="term" value="C:cytoplasm"/>
    <property type="evidence" value="ECO:0007669"/>
    <property type="project" value="TreeGrafter"/>
</dbReference>
<evidence type="ECO:0000256" key="4">
    <source>
        <dbReference type="ARBA" id="ARBA00022833"/>
    </source>
</evidence>
<proteinExistence type="inferred from homology"/>
<dbReference type="SUPFAM" id="SSF50129">
    <property type="entry name" value="GroES-like"/>
    <property type="match status" value="1"/>
</dbReference>
<reference evidence="9" key="1">
    <citation type="submission" date="2021-07" db="EMBL/GenBank/DDBJ databases">
        <authorList>
            <person name="Branca A.L. A."/>
        </authorList>
    </citation>
    <scope>NUCLEOTIDE SEQUENCE</scope>
</reference>
<dbReference type="InterPro" id="IPR036291">
    <property type="entry name" value="NAD(P)-bd_dom_sf"/>
</dbReference>
<keyword evidence="6" id="KW-0520">NAD</keyword>
<comment type="similarity">
    <text evidence="2 7">Belongs to the zinc-containing alcohol dehydrogenase family.</text>
</comment>
<dbReference type="GO" id="GO:0008270">
    <property type="term" value="F:zinc ion binding"/>
    <property type="evidence" value="ECO:0007669"/>
    <property type="project" value="InterPro"/>
</dbReference>
<dbReference type="SUPFAM" id="SSF51735">
    <property type="entry name" value="NAD(P)-binding Rossmann-fold domains"/>
    <property type="match status" value="1"/>
</dbReference>
<comment type="caution">
    <text evidence="9">The sequence shown here is derived from an EMBL/GenBank/DDBJ whole genome shotgun (WGS) entry which is preliminary data.</text>
</comment>
<evidence type="ECO:0000256" key="6">
    <source>
        <dbReference type="ARBA" id="ARBA00023027"/>
    </source>
</evidence>
<dbReference type="Gene3D" id="3.40.50.720">
    <property type="entry name" value="NAD(P)-binding Rossmann-like Domain"/>
    <property type="match status" value="1"/>
</dbReference>
<comment type="cofactor">
    <cofactor evidence="1 7">
        <name>Zn(2+)</name>
        <dbReference type="ChEBI" id="CHEBI:29105"/>
    </cofactor>
</comment>
<dbReference type="AlphaFoldDB" id="A0A9W4N3X0"/>
<dbReference type="InterPro" id="IPR002328">
    <property type="entry name" value="ADH_Zn_CS"/>
</dbReference>
<evidence type="ECO:0000256" key="2">
    <source>
        <dbReference type="ARBA" id="ARBA00008072"/>
    </source>
</evidence>
<dbReference type="OrthoDB" id="5413466at2759"/>
<keyword evidence="3 7" id="KW-0479">Metal-binding</keyword>
<dbReference type="Pfam" id="PF00107">
    <property type="entry name" value="ADH_zinc_N"/>
    <property type="match status" value="1"/>
</dbReference>
<evidence type="ECO:0000256" key="5">
    <source>
        <dbReference type="ARBA" id="ARBA00023002"/>
    </source>
</evidence>
<evidence type="ECO:0000313" key="9">
    <source>
        <dbReference type="EMBL" id="CAG8255054.1"/>
    </source>
</evidence>
<evidence type="ECO:0000256" key="3">
    <source>
        <dbReference type="ARBA" id="ARBA00022723"/>
    </source>
</evidence>
<evidence type="ECO:0000256" key="1">
    <source>
        <dbReference type="ARBA" id="ARBA00001947"/>
    </source>
</evidence>
<name>A0A9W4N3X0_9EURO</name>
<keyword evidence="4 7" id="KW-0862">Zinc</keyword>
<evidence type="ECO:0000256" key="7">
    <source>
        <dbReference type="RuleBase" id="RU361277"/>
    </source>
</evidence>
<dbReference type="InterPro" id="IPR013149">
    <property type="entry name" value="ADH-like_C"/>
</dbReference>
<dbReference type="GO" id="GO:0004022">
    <property type="term" value="F:alcohol dehydrogenase (NAD+) activity"/>
    <property type="evidence" value="ECO:0007669"/>
    <property type="project" value="TreeGrafter"/>
</dbReference>
<dbReference type="CDD" id="cd08297">
    <property type="entry name" value="CAD3"/>
    <property type="match status" value="1"/>
</dbReference>
<dbReference type="FunFam" id="3.40.50.720:FF:000039">
    <property type="entry name" value="Alcohol dehydrogenase AdhP"/>
    <property type="match status" value="1"/>
</dbReference>
<dbReference type="Pfam" id="PF08240">
    <property type="entry name" value="ADH_N"/>
    <property type="match status" value="1"/>
</dbReference>
<organism evidence="9 10">
    <name type="scientific">Penicillium salamii</name>
    <dbReference type="NCBI Taxonomy" id="1612424"/>
    <lineage>
        <taxon>Eukaryota</taxon>
        <taxon>Fungi</taxon>
        <taxon>Dikarya</taxon>
        <taxon>Ascomycota</taxon>
        <taxon>Pezizomycotina</taxon>
        <taxon>Eurotiomycetes</taxon>
        <taxon>Eurotiomycetidae</taxon>
        <taxon>Eurotiales</taxon>
        <taxon>Aspergillaceae</taxon>
        <taxon>Penicillium</taxon>
    </lineage>
</organism>
<dbReference type="PANTHER" id="PTHR42940:SF1">
    <property type="entry name" value="ENOYL REDUCTASE (ER) DOMAIN-CONTAINING PROTEIN"/>
    <property type="match status" value="1"/>
</dbReference>
<dbReference type="SMART" id="SM00829">
    <property type="entry name" value="PKS_ER"/>
    <property type="match status" value="1"/>
</dbReference>
<gene>
    <name evidence="9" type="ORF">PSALAMII_LOCUS809</name>
</gene>
<dbReference type="InterPro" id="IPR013154">
    <property type="entry name" value="ADH-like_N"/>
</dbReference>
<dbReference type="InterPro" id="IPR011032">
    <property type="entry name" value="GroES-like_sf"/>
</dbReference>